<feature type="compositionally biased region" description="Polar residues" evidence="1">
    <location>
        <begin position="36"/>
        <end position="52"/>
    </location>
</feature>
<proteinExistence type="predicted"/>
<feature type="compositionally biased region" description="Polar residues" evidence="1">
    <location>
        <begin position="127"/>
        <end position="137"/>
    </location>
</feature>
<dbReference type="EMBL" id="JAUEPT010000066">
    <property type="protein sequence ID" value="KAK0435019.1"/>
    <property type="molecule type" value="Genomic_DNA"/>
</dbReference>
<feature type="compositionally biased region" description="Polar residues" evidence="1">
    <location>
        <begin position="1"/>
        <end position="26"/>
    </location>
</feature>
<comment type="caution">
    <text evidence="2">The sequence shown here is derived from an EMBL/GenBank/DDBJ whole genome shotgun (WGS) entry which is preliminary data.</text>
</comment>
<keyword evidence="3" id="KW-1185">Reference proteome</keyword>
<organism evidence="2 3">
    <name type="scientific">Armillaria borealis</name>
    <dbReference type="NCBI Taxonomy" id="47425"/>
    <lineage>
        <taxon>Eukaryota</taxon>
        <taxon>Fungi</taxon>
        <taxon>Dikarya</taxon>
        <taxon>Basidiomycota</taxon>
        <taxon>Agaricomycotina</taxon>
        <taxon>Agaricomycetes</taxon>
        <taxon>Agaricomycetidae</taxon>
        <taxon>Agaricales</taxon>
        <taxon>Marasmiineae</taxon>
        <taxon>Physalacriaceae</taxon>
        <taxon>Armillaria</taxon>
    </lineage>
</organism>
<protein>
    <submittedName>
        <fullName evidence="2">Uncharacterized protein</fullName>
    </submittedName>
</protein>
<sequence length="148" mass="16088">MPPTSQPHGTSSTPEMPSTLTHTSKPTVLPHLITMLQEQETGTPFPQSSRLSLQDYPPLLSQKKPRRLQLPSFLKKSKTSLRSIPQDPPSPPSPALSSPFENPESLSSSGLTVRPAMTTDPTPPPVQSTAPGSMRTTSLLIRRLHVHT</sequence>
<accession>A0AA39MIK1</accession>
<evidence type="ECO:0000256" key="1">
    <source>
        <dbReference type="SAM" id="MobiDB-lite"/>
    </source>
</evidence>
<evidence type="ECO:0000313" key="3">
    <source>
        <dbReference type="Proteomes" id="UP001175226"/>
    </source>
</evidence>
<reference evidence="2" key="1">
    <citation type="submission" date="2023-06" db="EMBL/GenBank/DDBJ databases">
        <authorList>
            <consortium name="Lawrence Berkeley National Laboratory"/>
            <person name="Ahrendt S."/>
            <person name="Sahu N."/>
            <person name="Indic B."/>
            <person name="Wong-Bajracharya J."/>
            <person name="Merenyi Z."/>
            <person name="Ke H.-M."/>
            <person name="Monk M."/>
            <person name="Kocsube S."/>
            <person name="Drula E."/>
            <person name="Lipzen A."/>
            <person name="Balint B."/>
            <person name="Henrissat B."/>
            <person name="Andreopoulos B."/>
            <person name="Martin F.M."/>
            <person name="Harder C.B."/>
            <person name="Rigling D."/>
            <person name="Ford K.L."/>
            <person name="Foster G.D."/>
            <person name="Pangilinan J."/>
            <person name="Papanicolaou A."/>
            <person name="Barry K."/>
            <person name="LaButti K."/>
            <person name="Viragh M."/>
            <person name="Koriabine M."/>
            <person name="Yan M."/>
            <person name="Riley R."/>
            <person name="Champramary S."/>
            <person name="Plett K.L."/>
            <person name="Tsai I.J."/>
            <person name="Slot J."/>
            <person name="Sipos G."/>
            <person name="Plett J."/>
            <person name="Nagy L.G."/>
            <person name="Grigoriev I.V."/>
        </authorList>
    </citation>
    <scope>NUCLEOTIDE SEQUENCE</scope>
    <source>
        <strain evidence="2">FPL87.14</strain>
    </source>
</reference>
<name>A0AA39MIK1_9AGAR</name>
<dbReference type="AlphaFoldDB" id="A0AA39MIK1"/>
<evidence type="ECO:0000313" key="2">
    <source>
        <dbReference type="EMBL" id="KAK0435019.1"/>
    </source>
</evidence>
<dbReference type="Proteomes" id="UP001175226">
    <property type="component" value="Unassembled WGS sequence"/>
</dbReference>
<feature type="region of interest" description="Disordered" evidence="1">
    <location>
        <begin position="1"/>
        <end position="137"/>
    </location>
</feature>
<gene>
    <name evidence="2" type="ORF">EV421DRAFT_1908909</name>
</gene>